<keyword evidence="4 10" id="KW-0812">Transmembrane</keyword>
<evidence type="ECO:0000256" key="4">
    <source>
        <dbReference type="ARBA" id="ARBA00022692"/>
    </source>
</evidence>
<organism evidence="11 12">
    <name type="scientific">Methylobacterium gossipiicola</name>
    <dbReference type="NCBI Taxonomy" id="582675"/>
    <lineage>
        <taxon>Bacteria</taxon>
        <taxon>Pseudomonadati</taxon>
        <taxon>Pseudomonadota</taxon>
        <taxon>Alphaproteobacteria</taxon>
        <taxon>Hyphomicrobiales</taxon>
        <taxon>Methylobacteriaceae</taxon>
        <taxon>Methylobacterium</taxon>
    </lineage>
</organism>
<keyword evidence="6 10" id="KW-0406">Ion transport</keyword>
<feature type="signal peptide" evidence="10">
    <location>
        <begin position="1"/>
        <end position="23"/>
    </location>
</feature>
<dbReference type="GO" id="GO:0006811">
    <property type="term" value="P:monoatomic ion transport"/>
    <property type="evidence" value="ECO:0007669"/>
    <property type="project" value="UniProtKB-KW"/>
</dbReference>
<evidence type="ECO:0000256" key="8">
    <source>
        <dbReference type="ARBA" id="ARBA00023136"/>
    </source>
</evidence>
<keyword evidence="12" id="KW-1185">Reference proteome</keyword>
<name>A0A1I2WBL4_9HYPH</name>
<dbReference type="AlphaFoldDB" id="A0A1I2WBL4"/>
<dbReference type="STRING" id="582675.SAMN05192565_12123"/>
<dbReference type="Pfam" id="PF02530">
    <property type="entry name" value="Porin_2"/>
    <property type="match status" value="1"/>
</dbReference>
<dbReference type="InterPro" id="IPR003684">
    <property type="entry name" value="Porin_alphabac"/>
</dbReference>
<keyword evidence="5 10" id="KW-0732">Signal</keyword>
<protein>
    <recommendedName>
        <fullName evidence="10">Porin</fullName>
    </recommendedName>
</protein>
<dbReference type="GO" id="GO:0009279">
    <property type="term" value="C:cell outer membrane"/>
    <property type="evidence" value="ECO:0007669"/>
    <property type="project" value="UniProtKB-SubCell"/>
</dbReference>
<evidence type="ECO:0000313" key="12">
    <source>
        <dbReference type="Proteomes" id="UP000199229"/>
    </source>
</evidence>
<keyword evidence="7 10" id="KW-0626">Porin</keyword>
<reference evidence="12" key="1">
    <citation type="submission" date="2016-10" db="EMBL/GenBank/DDBJ databases">
        <authorList>
            <person name="Varghese N."/>
            <person name="Submissions S."/>
        </authorList>
    </citation>
    <scope>NUCLEOTIDE SEQUENCE [LARGE SCALE GENOMIC DNA]</scope>
    <source>
        <strain evidence="12">Gh-105</strain>
    </source>
</reference>
<evidence type="ECO:0000313" key="11">
    <source>
        <dbReference type="EMBL" id="SFG98039.1"/>
    </source>
</evidence>
<evidence type="ECO:0000256" key="10">
    <source>
        <dbReference type="RuleBase" id="RU364005"/>
    </source>
</evidence>
<evidence type="ECO:0000256" key="6">
    <source>
        <dbReference type="ARBA" id="ARBA00023065"/>
    </source>
</evidence>
<comment type="similarity">
    <text evidence="1 10">Belongs to the alphaproteobacteria porin family.</text>
</comment>
<dbReference type="GO" id="GO:0046930">
    <property type="term" value="C:pore complex"/>
    <property type="evidence" value="ECO:0007669"/>
    <property type="project" value="UniProtKB-KW"/>
</dbReference>
<keyword evidence="9 10" id="KW-0998">Cell outer membrane</keyword>
<keyword evidence="3 10" id="KW-1134">Transmembrane beta strand</keyword>
<keyword evidence="8 10" id="KW-0472">Membrane</keyword>
<comment type="subcellular location">
    <subcellularLocation>
        <location evidence="10">Cell outer membrane</location>
        <topology evidence="10">Multi-pass membrane protein</topology>
    </subcellularLocation>
</comment>
<evidence type="ECO:0000256" key="1">
    <source>
        <dbReference type="ARBA" id="ARBA00009521"/>
    </source>
</evidence>
<comment type="function">
    <text evidence="10">Forms passive diffusion pores that allow small molecular weight hydrophilic materials across the outer membrane.</text>
</comment>
<accession>A0A1I2WBL4</accession>
<evidence type="ECO:0000256" key="5">
    <source>
        <dbReference type="ARBA" id="ARBA00022729"/>
    </source>
</evidence>
<gene>
    <name evidence="11" type="ORF">SAMN05192565_12123</name>
</gene>
<dbReference type="GO" id="GO:0015288">
    <property type="term" value="F:porin activity"/>
    <property type="evidence" value="ECO:0007669"/>
    <property type="project" value="UniProtKB-KW"/>
</dbReference>
<evidence type="ECO:0000256" key="7">
    <source>
        <dbReference type="ARBA" id="ARBA00023114"/>
    </source>
</evidence>
<evidence type="ECO:0000256" key="2">
    <source>
        <dbReference type="ARBA" id="ARBA00022448"/>
    </source>
</evidence>
<dbReference type="EMBL" id="FOPM01000021">
    <property type="protein sequence ID" value="SFG98039.1"/>
    <property type="molecule type" value="Genomic_DNA"/>
</dbReference>
<comment type="domain">
    <text evidence="10">Consists of 16-stranded beta-barrel sheets, with large surface-exposed loops, that form a transmembrane pore at the center of each barrel. The pore is partially ocluded by a peptide loop that folds into the pore lumen.</text>
</comment>
<feature type="chain" id="PRO_5011330839" description="Porin" evidence="10">
    <location>
        <begin position="24"/>
        <end position="541"/>
    </location>
</feature>
<dbReference type="RefSeq" id="WP_091974030.1">
    <property type="nucleotide sequence ID" value="NZ_FOPM01000021.1"/>
</dbReference>
<dbReference type="Proteomes" id="UP000199229">
    <property type="component" value="Unassembled WGS sequence"/>
</dbReference>
<proteinExistence type="inferred from homology"/>
<keyword evidence="2 10" id="KW-0813">Transport</keyword>
<dbReference type="OrthoDB" id="7801681at2"/>
<evidence type="ECO:0000256" key="9">
    <source>
        <dbReference type="ARBA" id="ARBA00023237"/>
    </source>
</evidence>
<evidence type="ECO:0000256" key="3">
    <source>
        <dbReference type="ARBA" id="ARBA00022452"/>
    </source>
</evidence>
<sequence>MKLLKSSLLASAAGFAAVAGAQAADLPVKKAVPIEFVRVCSAYGAGFFYIPGTETCIRLSGRARFEMAYQPSYARSSLGNAGDTTGYRGLARINVDARTQTAYGTLRAFTRLEFASRTGAVGGLRSGTQERIGNAFAATGQDQNGRVQQFVSTEKAFIQFAGLTAGRASSFFDFYAHDFELSGATGGSDLASTNLLAYTSKLGDGGLSATVSLEDPSFRRNTIYSQESTTVGAPSRVLIGTSALGVPTFGTVDVSQRNRMPDFVGVLRYDAAWGSAQLSAAVKELNTSNINGSPIVVGVNNGFGANALGTTAGPTSDYGWAVQGGVKINMPFIAPGDTLYLQGAYGEGATLYTGYSSYNGSYASRVSTISAAPFDPYMSDATLNPFTGKLELSTSFTAVASFLHYWSPEWRSALFGSYGEMAFARGAREANALAYAGSGFAGNTSSSNFVGAPGTRSFALSPTLRDTYQFVVGSSLIWSPVKDLDIGVEGFYTKVGLQNGRVVDQYNNGLTTAAQINAGAAVRTVTSADIYQVRMRIQRDF</sequence>